<dbReference type="Gene3D" id="1.20.1250.20">
    <property type="entry name" value="MFS general substrate transporter like domains"/>
    <property type="match status" value="1"/>
</dbReference>
<dbReference type="STRING" id="413882.AAW51_2682"/>
<keyword evidence="6 7" id="KW-0472">Membrane</keyword>
<keyword evidence="4 7" id="KW-0812">Transmembrane</keyword>
<dbReference type="PANTHER" id="PTHR23513:SF11">
    <property type="entry name" value="STAPHYLOFERRIN A TRANSPORTER"/>
    <property type="match status" value="1"/>
</dbReference>
<dbReference type="PANTHER" id="PTHR23513">
    <property type="entry name" value="INTEGRAL MEMBRANE EFFLUX PROTEIN-RELATED"/>
    <property type="match status" value="1"/>
</dbReference>
<proteinExistence type="predicted"/>
<dbReference type="InterPro" id="IPR020846">
    <property type="entry name" value="MFS_dom"/>
</dbReference>
<feature type="transmembrane region" description="Helical" evidence="7">
    <location>
        <begin position="92"/>
        <end position="113"/>
    </location>
</feature>
<dbReference type="GO" id="GO:0005886">
    <property type="term" value="C:plasma membrane"/>
    <property type="evidence" value="ECO:0007669"/>
    <property type="project" value="UniProtKB-SubCell"/>
</dbReference>
<feature type="transmembrane region" description="Helical" evidence="7">
    <location>
        <begin position="168"/>
        <end position="201"/>
    </location>
</feature>
<keyword evidence="10" id="KW-1185">Reference proteome</keyword>
<evidence type="ECO:0000256" key="1">
    <source>
        <dbReference type="ARBA" id="ARBA00004651"/>
    </source>
</evidence>
<feature type="transmembrane region" description="Helical" evidence="7">
    <location>
        <begin position="31"/>
        <end position="53"/>
    </location>
</feature>
<dbReference type="Proteomes" id="UP000035352">
    <property type="component" value="Chromosome"/>
</dbReference>
<name>A0A0G3BN13_9BURK</name>
<dbReference type="AlphaFoldDB" id="A0A0G3BN13"/>
<evidence type="ECO:0000256" key="2">
    <source>
        <dbReference type="ARBA" id="ARBA00022448"/>
    </source>
</evidence>
<evidence type="ECO:0000256" key="5">
    <source>
        <dbReference type="ARBA" id="ARBA00022989"/>
    </source>
</evidence>
<dbReference type="PROSITE" id="PS50850">
    <property type="entry name" value="MFS"/>
    <property type="match status" value="1"/>
</dbReference>
<evidence type="ECO:0000313" key="9">
    <source>
        <dbReference type="EMBL" id="AKJ29373.1"/>
    </source>
</evidence>
<dbReference type="PATRIC" id="fig|413882.6.peg.2796"/>
<keyword evidence="2" id="KW-0813">Transport</keyword>
<keyword evidence="5 7" id="KW-1133">Transmembrane helix</keyword>
<feature type="transmembrane region" description="Helical" evidence="7">
    <location>
        <begin position="268"/>
        <end position="289"/>
    </location>
</feature>
<evidence type="ECO:0000256" key="3">
    <source>
        <dbReference type="ARBA" id="ARBA00022475"/>
    </source>
</evidence>
<sequence>MQTPHAGRTPAADDDTGALAPLRQPVFRMLWVTWLTANVCMWMNDVAAAWLMTSLTTSPVMVALVQSASTLPVFLLGLPSGALADILDRRRYFIVTQFWVAAVALLVCVVVLSDGMSAPLLLALTFANGMGLAMRWPVFAALVPELVPRPQLPAALALNGVSMNASRIIGPLVAGAVIASFGSAYVFVLNAVLSVVCGFVIRRWQREQKPRALPGERFFGAMRVGVQHVRQSQRMHAVLLRISLFFLQASALQALLPLLAKRMDGGGAGTFTLLLAGLGVGAIAAALYLPRLRGLMTRDQLVQRGSLVQAAATVVVAFSPNVYLALPVMVIAGMAWISVANSLTVSAQLALPDWVRARGMSIYQMALMGSSAMGAALWGQVASLSDLRTALVGSALFGLVAVVAARRVTLEGVGEEDLTPSHSIKSPPTAEPVDPDAGPVLVTIEYRIDPAHAVEFRAVMEETRRARLRQGALSWELFRDTADPSRYIEYLLDESWVDHLRRFDRFTAADDALRARRLRFHIGDQPPLVTRCIAQPVDARRASPQES</sequence>
<evidence type="ECO:0000256" key="7">
    <source>
        <dbReference type="SAM" id="Phobius"/>
    </source>
</evidence>
<evidence type="ECO:0000259" key="8">
    <source>
        <dbReference type="PROSITE" id="PS50850"/>
    </source>
</evidence>
<dbReference type="SUPFAM" id="SSF103473">
    <property type="entry name" value="MFS general substrate transporter"/>
    <property type="match status" value="1"/>
</dbReference>
<feature type="transmembrane region" description="Helical" evidence="7">
    <location>
        <begin position="238"/>
        <end position="256"/>
    </location>
</feature>
<reference evidence="9 10" key="1">
    <citation type="submission" date="2015-05" db="EMBL/GenBank/DDBJ databases">
        <authorList>
            <person name="Tang B."/>
            <person name="Yu Y."/>
        </authorList>
    </citation>
    <scope>NUCLEOTIDE SEQUENCE [LARGE SCALE GENOMIC DNA]</scope>
    <source>
        <strain evidence="9 10">DSM 7029</strain>
    </source>
</reference>
<organism evidence="9 10">
    <name type="scientific">Caldimonas brevitalea</name>
    <dbReference type="NCBI Taxonomy" id="413882"/>
    <lineage>
        <taxon>Bacteria</taxon>
        <taxon>Pseudomonadati</taxon>
        <taxon>Pseudomonadota</taxon>
        <taxon>Betaproteobacteria</taxon>
        <taxon>Burkholderiales</taxon>
        <taxon>Sphaerotilaceae</taxon>
        <taxon>Caldimonas</taxon>
    </lineage>
</organism>
<dbReference type="KEGG" id="pbh:AAW51_2682"/>
<feature type="domain" description="Major facilitator superfamily (MFS) profile" evidence="8">
    <location>
        <begin position="26"/>
        <end position="413"/>
    </location>
</feature>
<dbReference type="CDD" id="cd06173">
    <property type="entry name" value="MFS_MefA_like"/>
    <property type="match status" value="1"/>
</dbReference>
<accession>A0A0G3BN13</accession>
<gene>
    <name evidence="9" type="ORF">AAW51_2682</name>
</gene>
<dbReference type="InterPro" id="IPR036259">
    <property type="entry name" value="MFS_trans_sf"/>
</dbReference>
<dbReference type="Pfam" id="PF05977">
    <property type="entry name" value="MFS_3"/>
    <property type="match status" value="1"/>
</dbReference>
<evidence type="ECO:0000256" key="6">
    <source>
        <dbReference type="ARBA" id="ARBA00023136"/>
    </source>
</evidence>
<evidence type="ECO:0000256" key="4">
    <source>
        <dbReference type="ARBA" id="ARBA00022692"/>
    </source>
</evidence>
<evidence type="ECO:0000313" key="10">
    <source>
        <dbReference type="Proteomes" id="UP000035352"/>
    </source>
</evidence>
<keyword evidence="3" id="KW-1003">Cell membrane</keyword>
<dbReference type="GO" id="GO:0022857">
    <property type="term" value="F:transmembrane transporter activity"/>
    <property type="evidence" value="ECO:0007669"/>
    <property type="project" value="InterPro"/>
</dbReference>
<protein>
    <submittedName>
        <fullName evidence="9">Arabinose ABC transporter permease</fullName>
    </submittedName>
</protein>
<dbReference type="InterPro" id="IPR010290">
    <property type="entry name" value="TM_effector"/>
</dbReference>
<feature type="transmembrane region" description="Helical" evidence="7">
    <location>
        <begin position="60"/>
        <end position="80"/>
    </location>
</feature>
<comment type="subcellular location">
    <subcellularLocation>
        <location evidence="1">Cell membrane</location>
        <topology evidence="1">Multi-pass membrane protein</topology>
    </subcellularLocation>
</comment>
<dbReference type="EMBL" id="CP011371">
    <property type="protein sequence ID" value="AKJ29373.1"/>
    <property type="molecule type" value="Genomic_DNA"/>
</dbReference>
<feature type="transmembrane region" description="Helical" evidence="7">
    <location>
        <begin position="324"/>
        <end position="350"/>
    </location>
</feature>